<dbReference type="Proteomes" id="UP000323392">
    <property type="component" value="Unassembled WGS sequence"/>
</dbReference>
<gene>
    <name evidence="1" type="ORF">JWYL7_0548</name>
    <name evidence="2" type="ORF">SAMN05661008_00341</name>
</gene>
<protein>
    <submittedName>
        <fullName evidence="1">Uncharacterized protein</fullName>
    </submittedName>
</protein>
<proteinExistence type="predicted"/>
<dbReference type="PATRIC" id="fig|1121328.3.peg.548"/>
<evidence type="ECO:0000313" key="3">
    <source>
        <dbReference type="Proteomes" id="UP000092605"/>
    </source>
</evidence>
<dbReference type="Proteomes" id="UP000092605">
    <property type="component" value="Unassembled WGS sequence"/>
</dbReference>
<evidence type="ECO:0000313" key="1">
    <source>
        <dbReference type="EMBL" id="KXZ39473.1"/>
    </source>
</evidence>
<sequence>MKEKKRVEKQKHRDAFELYSKLKMEGEKDVPEKVAKEFGITVRTVNQWSSDFSWKEKMEEIERKTSEEAHKKMIKEIAKRKEKSLVFLMEYMQKMEVQMMLENKDNYYAKDYTEILKNFLLLTGEATERTENTNINTNKISEEDREAINNLSNAIRMQIEKAGGE</sequence>
<evidence type="ECO:0000313" key="4">
    <source>
        <dbReference type="Proteomes" id="UP000323392"/>
    </source>
</evidence>
<dbReference type="RefSeq" id="WP_066068719.1">
    <property type="nucleotide sequence ID" value="NZ_FRBG01000002.1"/>
</dbReference>
<keyword evidence="4" id="KW-1185">Reference proteome</keyword>
<dbReference type="AlphaFoldDB" id="A0A150FPB0"/>
<reference evidence="2 4" key="2">
    <citation type="submission" date="2016-11" db="EMBL/GenBank/DDBJ databases">
        <authorList>
            <person name="Varghese N."/>
            <person name="Submissions S."/>
        </authorList>
    </citation>
    <scope>NUCLEOTIDE SEQUENCE [LARGE SCALE GENOMIC DNA]</scope>
    <source>
        <strain evidence="2 4">DSM 7308</strain>
    </source>
</reference>
<organism evidence="1 3">
    <name type="scientific">Alkalithermobacter thermoalcaliphilus JW-YL-7 = DSM 7308</name>
    <dbReference type="NCBI Taxonomy" id="1121328"/>
    <lineage>
        <taxon>Bacteria</taxon>
        <taxon>Bacillati</taxon>
        <taxon>Bacillota</taxon>
        <taxon>Clostridia</taxon>
        <taxon>Peptostreptococcales</taxon>
        <taxon>Tepidibacteraceae</taxon>
        <taxon>Alkalithermobacter</taxon>
    </lineage>
</organism>
<comment type="caution">
    <text evidence="1">The sequence shown here is derived from an EMBL/GenBank/DDBJ whole genome shotgun (WGS) entry which is preliminary data.</text>
</comment>
<name>A0A150FPB0_CLOPD</name>
<dbReference type="STRING" id="1121328.JWYL7_0548"/>
<evidence type="ECO:0000313" key="2">
    <source>
        <dbReference type="EMBL" id="SHK50345.1"/>
    </source>
</evidence>
<dbReference type="EMBL" id="LSFY01000001">
    <property type="protein sequence ID" value="KXZ39473.1"/>
    <property type="molecule type" value="Genomic_DNA"/>
</dbReference>
<accession>A0A150FPB0</accession>
<reference evidence="1 3" key="1">
    <citation type="submission" date="2016-02" db="EMBL/GenBank/DDBJ databases">
        <title>Draft genome sequence for Clostridium paradoxum JW-YL-7.</title>
        <authorList>
            <person name="Utturkar S.M."/>
            <person name="Lancaster A."/>
            <person name="Poole F.L."/>
            <person name="Adams M.W."/>
            <person name="Brown S.D."/>
        </authorList>
    </citation>
    <scope>NUCLEOTIDE SEQUENCE [LARGE SCALE GENOMIC DNA]</scope>
    <source>
        <strain evidence="1 3">JW-YL-7</strain>
    </source>
</reference>
<dbReference type="EMBL" id="FRBG01000002">
    <property type="protein sequence ID" value="SHK50345.1"/>
    <property type="molecule type" value="Genomic_DNA"/>
</dbReference>